<sequence>MIEVDDDVRRLVKDIKYIRPDISDMCDFEEFLFTCNHSIVRLKSYCHFARNDPNHQCFSVKVLRNSWQQSTPCDDCVSAWQSQQGHQHFAAGFGREECVGGKRHRH</sequence>
<name>A0A9W4RHS8_9PEZI</name>
<reference evidence="1" key="1">
    <citation type="submission" date="2022-08" db="EMBL/GenBank/DDBJ databases">
        <authorList>
            <person name="Giroux E."/>
            <person name="Giroux E."/>
        </authorList>
    </citation>
    <scope>NUCLEOTIDE SEQUENCE</scope>
    <source>
        <strain evidence="1">H1091258</strain>
    </source>
</reference>
<proteinExistence type="predicted"/>
<protein>
    <submittedName>
        <fullName evidence="1">Uncharacterized protein</fullName>
    </submittedName>
</protein>
<comment type="caution">
    <text evidence="1">The sequence shown here is derived from an EMBL/GenBank/DDBJ whole genome shotgun (WGS) entry which is preliminary data.</text>
</comment>
<accession>A0A9W4RHS8</accession>
<evidence type="ECO:0000313" key="2">
    <source>
        <dbReference type="Proteomes" id="UP001152533"/>
    </source>
</evidence>
<dbReference type="EMBL" id="CAMGZC010000012">
    <property type="protein sequence ID" value="CAI0641375.1"/>
    <property type="molecule type" value="Genomic_DNA"/>
</dbReference>
<dbReference type="AlphaFoldDB" id="A0A9W4RHS8"/>
<organism evidence="1 2">
    <name type="scientific">Colletotrichum noveboracense</name>
    <dbReference type="NCBI Taxonomy" id="2664923"/>
    <lineage>
        <taxon>Eukaryota</taxon>
        <taxon>Fungi</taxon>
        <taxon>Dikarya</taxon>
        <taxon>Ascomycota</taxon>
        <taxon>Pezizomycotina</taxon>
        <taxon>Sordariomycetes</taxon>
        <taxon>Hypocreomycetidae</taxon>
        <taxon>Glomerellales</taxon>
        <taxon>Glomerellaceae</taxon>
        <taxon>Colletotrichum</taxon>
        <taxon>Colletotrichum gloeosporioides species complex</taxon>
    </lineage>
</organism>
<keyword evidence="2" id="KW-1185">Reference proteome</keyword>
<evidence type="ECO:0000313" key="1">
    <source>
        <dbReference type="EMBL" id="CAI0641375.1"/>
    </source>
</evidence>
<gene>
    <name evidence="1" type="ORF">CGXH109_LOCUS3554</name>
</gene>
<dbReference type="Proteomes" id="UP001152533">
    <property type="component" value="Unassembled WGS sequence"/>
</dbReference>